<comment type="caution">
    <text evidence="1">The sequence shown here is derived from an EMBL/GenBank/DDBJ whole genome shotgun (WGS) entry which is preliminary data.</text>
</comment>
<dbReference type="SUPFAM" id="SSF56784">
    <property type="entry name" value="HAD-like"/>
    <property type="match status" value="1"/>
</dbReference>
<evidence type="ECO:0000313" key="1">
    <source>
        <dbReference type="EMBL" id="NYJ07920.1"/>
    </source>
</evidence>
<dbReference type="InterPro" id="IPR036412">
    <property type="entry name" value="HAD-like_sf"/>
</dbReference>
<dbReference type="PANTHER" id="PTHR46649">
    <property type="match status" value="1"/>
</dbReference>
<keyword evidence="1" id="KW-0378">Hydrolase</keyword>
<dbReference type="SFLD" id="SFLDS00003">
    <property type="entry name" value="Haloacid_Dehalogenase"/>
    <property type="match status" value="1"/>
</dbReference>
<name>A0A853CJI0_9ACTN</name>
<dbReference type="Gene3D" id="3.40.50.1000">
    <property type="entry name" value="HAD superfamily/HAD-like"/>
    <property type="match status" value="1"/>
</dbReference>
<dbReference type="EMBL" id="JACBZT010000001">
    <property type="protein sequence ID" value="NYJ07920.1"/>
    <property type="molecule type" value="Genomic_DNA"/>
</dbReference>
<keyword evidence="2" id="KW-1185">Reference proteome</keyword>
<dbReference type="NCBIfam" id="TIGR01549">
    <property type="entry name" value="HAD-SF-IA-v1"/>
    <property type="match status" value="1"/>
</dbReference>
<reference evidence="1 2" key="1">
    <citation type="submission" date="2020-07" db="EMBL/GenBank/DDBJ databases">
        <title>Sequencing the genomes of 1000 actinobacteria strains.</title>
        <authorList>
            <person name="Klenk H.-P."/>
        </authorList>
    </citation>
    <scope>NUCLEOTIDE SEQUENCE [LARGE SCALE GENOMIC DNA]</scope>
    <source>
        <strain evidence="1 2">DSM 104001</strain>
    </source>
</reference>
<organism evidence="1 2">
    <name type="scientific">Petropleomorpha daqingensis</name>
    <dbReference type="NCBI Taxonomy" id="2026353"/>
    <lineage>
        <taxon>Bacteria</taxon>
        <taxon>Bacillati</taxon>
        <taxon>Actinomycetota</taxon>
        <taxon>Actinomycetes</taxon>
        <taxon>Geodermatophilales</taxon>
        <taxon>Geodermatophilaceae</taxon>
        <taxon>Petropleomorpha</taxon>
    </lineage>
</organism>
<dbReference type="InterPro" id="IPR023214">
    <property type="entry name" value="HAD_sf"/>
</dbReference>
<proteinExistence type="predicted"/>
<dbReference type="GO" id="GO:0016787">
    <property type="term" value="F:hydrolase activity"/>
    <property type="evidence" value="ECO:0007669"/>
    <property type="project" value="UniProtKB-KW"/>
</dbReference>
<dbReference type="PRINTS" id="PR00413">
    <property type="entry name" value="HADHALOGNASE"/>
</dbReference>
<dbReference type="SFLD" id="SFLDG01129">
    <property type="entry name" value="C1.5:_HAD__Beta-PGM__Phosphata"/>
    <property type="match status" value="1"/>
</dbReference>
<evidence type="ECO:0000313" key="2">
    <source>
        <dbReference type="Proteomes" id="UP000541969"/>
    </source>
</evidence>
<gene>
    <name evidence="1" type="ORF">GGQ55_004198</name>
</gene>
<dbReference type="RefSeq" id="WP_179720123.1">
    <property type="nucleotide sequence ID" value="NZ_JACBZT010000001.1"/>
</dbReference>
<accession>A0A853CJI0</accession>
<dbReference type="PANTHER" id="PTHR46649:SF4">
    <property type="entry name" value="HALOACID DEHALOGENASE-LIKE HYDROLASE (HAD) SUPERFAMILY PROTEIN"/>
    <property type="match status" value="1"/>
</dbReference>
<sequence>MSFRAVLFDWRGTLVTTLDEEAWATEALRRLGRDDDPALLAAGLAKAAERLDAPGVDTDAARHRRTYLEAFDDLGLDGELSEALYAVESDLTLDEFAEDAASTLRELCAAGLRLAVVSDIHVDIRPAFAAAGLDGVVDVFTLSVEHGIQKPDPRMFTRTLRALGVEPEHALVVGDRAERDGAAVDCGIATLLLPPLASPSDRRLHRVLALCRR</sequence>
<dbReference type="AlphaFoldDB" id="A0A853CJI0"/>
<dbReference type="Pfam" id="PF00702">
    <property type="entry name" value="Hydrolase"/>
    <property type="match status" value="1"/>
</dbReference>
<dbReference type="InterPro" id="IPR006439">
    <property type="entry name" value="HAD-SF_hydro_IA"/>
</dbReference>
<protein>
    <submittedName>
        <fullName evidence="1">HAD superfamily hydrolase (TIGR01509 family)</fullName>
    </submittedName>
</protein>
<dbReference type="Proteomes" id="UP000541969">
    <property type="component" value="Unassembled WGS sequence"/>
</dbReference>